<dbReference type="InterPro" id="IPR001646">
    <property type="entry name" value="5peptide_repeat"/>
</dbReference>
<dbReference type="Proteomes" id="UP000093482">
    <property type="component" value="Unassembled WGS sequence"/>
</dbReference>
<evidence type="ECO:0000313" key="1">
    <source>
        <dbReference type="EMBL" id="OCS90975.1"/>
    </source>
</evidence>
<gene>
    <name evidence="1" type="ORF">A6K76_10415</name>
</gene>
<accession>A0A1C0YUZ6</accession>
<evidence type="ECO:0000313" key="2">
    <source>
        <dbReference type="Proteomes" id="UP000093482"/>
    </source>
</evidence>
<dbReference type="Gene3D" id="2.160.20.80">
    <property type="entry name" value="E3 ubiquitin-protein ligase SopA"/>
    <property type="match status" value="1"/>
</dbReference>
<sequence length="168" mass="18861">MAIGIVFERCHFVDCTFSHIDFTDASFLHCDLSNCTFSNSLLYRTAFTNCKMVGTKFVGMTLTATSFVDCLMERAAFEESVWKHVTYQASTLTNSDWYAVKHDHLLIDRCELTDARFEETTLNGVDISTSQFSALHISKDDVEGCIIHAEQAPILLAICGIRLKEAVD</sequence>
<reference evidence="1 2" key="1">
    <citation type="submission" date="2016-07" db="EMBL/GenBank/DDBJ databases">
        <title>Caryophanon latum genome sequencing.</title>
        <authorList>
            <person name="Verma A."/>
            <person name="Pal Y."/>
            <person name="Krishnamurthi S."/>
        </authorList>
    </citation>
    <scope>NUCLEOTIDE SEQUENCE [LARGE SCALE GENOMIC DNA]</scope>
    <source>
        <strain evidence="1 2">DSM 14151</strain>
    </source>
</reference>
<dbReference type="PANTHER" id="PTHR42999">
    <property type="entry name" value="ANTIBIOTIC RESISTANCE PROTEIN MCBG"/>
    <property type="match status" value="1"/>
</dbReference>
<dbReference type="InterPro" id="IPR052949">
    <property type="entry name" value="PA_immunity-related"/>
</dbReference>
<name>A0A1C0YUZ6_9BACL</name>
<dbReference type="Pfam" id="PF13599">
    <property type="entry name" value="Pentapeptide_4"/>
    <property type="match status" value="1"/>
</dbReference>
<dbReference type="SUPFAM" id="SSF141571">
    <property type="entry name" value="Pentapeptide repeat-like"/>
    <property type="match status" value="1"/>
</dbReference>
<dbReference type="PANTHER" id="PTHR42999:SF1">
    <property type="entry name" value="PENTAPEPTIDE REPEAT-CONTAINING PROTEIN"/>
    <property type="match status" value="1"/>
</dbReference>
<comment type="caution">
    <text evidence="1">The sequence shown here is derived from an EMBL/GenBank/DDBJ whole genome shotgun (WGS) entry which is preliminary data.</text>
</comment>
<protein>
    <recommendedName>
        <fullName evidence="3">Quinolone resistance protein</fullName>
    </recommendedName>
</protein>
<dbReference type="EMBL" id="MATO01000032">
    <property type="protein sequence ID" value="OCS90975.1"/>
    <property type="molecule type" value="Genomic_DNA"/>
</dbReference>
<dbReference type="AlphaFoldDB" id="A0A1C0YUZ6"/>
<proteinExistence type="predicted"/>
<keyword evidence="2" id="KW-1185">Reference proteome</keyword>
<evidence type="ECO:0008006" key="3">
    <source>
        <dbReference type="Google" id="ProtNLM"/>
    </source>
</evidence>
<organism evidence="1 2">
    <name type="scientific">Caryophanon latum</name>
    <dbReference type="NCBI Taxonomy" id="33977"/>
    <lineage>
        <taxon>Bacteria</taxon>
        <taxon>Bacillati</taxon>
        <taxon>Bacillota</taxon>
        <taxon>Bacilli</taxon>
        <taxon>Bacillales</taxon>
        <taxon>Caryophanaceae</taxon>
        <taxon>Caryophanon</taxon>
    </lineage>
</organism>